<proteinExistence type="predicted"/>
<protein>
    <submittedName>
        <fullName evidence="1">1251_t:CDS:1</fullName>
    </submittedName>
</protein>
<sequence length="83" mass="9759">MLKTIIINEVIIADATEVNCMPINCHYSPYITFIEMQKFNTSKAYAIYLPEYFYNRGYALHPSVPKIRAQRVLEIYCNLITYD</sequence>
<comment type="caution">
    <text evidence="1">The sequence shown here is derived from an EMBL/GenBank/DDBJ whole genome shotgun (WGS) entry which is preliminary data.</text>
</comment>
<organism evidence="1 2">
    <name type="scientific">Racocetra fulgida</name>
    <dbReference type="NCBI Taxonomy" id="60492"/>
    <lineage>
        <taxon>Eukaryota</taxon>
        <taxon>Fungi</taxon>
        <taxon>Fungi incertae sedis</taxon>
        <taxon>Mucoromycota</taxon>
        <taxon>Glomeromycotina</taxon>
        <taxon>Glomeromycetes</taxon>
        <taxon>Diversisporales</taxon>
        <taxon>Gigasporaceae</taxon>
        <taxon>Racocetra</taxon>
    </lineage>
</organism>
<accession>A0A9N8WJS9</accession>
<evidence type="ECO:0000313" key="1">
    <source>
        <dbReference type="EMBL" id="CAG8486911.1"/>
    </source>
</evidence>
<dbReference type="AlphaFoldDB" id="A0A9N8WJS9"/>
<dbReference type="EMBL" id="CAJVPZ010001214">
    <property type="protein sequence ID" value="CAG8486911.1"/>
    <property type="molecule type" value="Genomic_DNA"/>
</dbReference>
<dbReference type="Proteomes" id="UP000789396">
    <property type="component" value="Unassembled WGS sequence"/>
</dbReference>
<keyword evidence="2" id="KW-1185">Reference proteome</keyword>
<evidence type="ECO:0000313" key="2">
    <source>
        <dbReference type="Proteomes" id="UP000789396"/>
    </source>
</evidence>
<reference evidence="1" key="1">
    <citation type="submission" date="2021-06" db="EMBL/GenBank/DDBJ databases">
        <authorList>
            <person name="Kallberg Y."/>
            <person name="Tangrot J."/>
            <person name="Rosling A."/>
        </authorList>
    </citation>
    <scope>NUCLEOTIDE SEQUENCE</scope>
    <source>
        <strain evidence="1">IN212</strain>
    </source>
</reference>
<gene>
    <name evidence="1" type="ORF">RFULGI_LOCUS1804</name>
</gene>
<name>A0A9N8WJS9_9GLOM</name>